<comment type="caution">
    <text evidence="1">The sequence shown here is derived from an EMBL/GenBank/DDBJ whole genome shotgun (WGS) entry which is preliminary data.</text>
</comment>
<dbReference type="OrthoDB" id="3766406at2759"/>
<sequence length="282" mass="32017">RIPLHTLPLELLQTITTSLSTPDAASFSLTSRYLLYATGIHHLKTYLLKPGTKKHEYRKKVAMLERAFPSSWYCAWCDRFHGYEKGGGPREFGKEEKRKCVVANGYLADGEDYRLCFHHVRLTILRDVMGGDAGIGLEELAYVREGRVRLGRSSENVKVTVDARIVSGRLLLYSTCTISLRRAEKALKWGRLKKIMALVPQIVGGHRNDKKGHSNLNVWVGKVLKHGWKIPLQRCLCCPTEYHVGCERVSSAHEEHVVLEIKTWRDLGDGKNPFESAWRAHG</sequence>
<protein>
    <recommendedName>
        <fullName evidence="3">F-box domain-containing protein</fullName>
    </recommendedName>
</protein>
<proteinExistence type="predicted"/>
<gene>
    <name evidence="1" type="ORF">B0J11DRAFT_392867</name>
</gene>
<evidence type="ECO:0008006" key="3">
    <source>
        <dbReference type="Google" id="ProtNLM"/>
    </source>
</evidence>
<dbReference type="EMBL" id="JAGMWT010000015">
    <property type="protein sequence ID" value="KAH7115982.1"/>
    <property type="molecule type" value="Genomic_DNA"/>
</dbReference>
<keyword evidence="2" id="KW-1185">Reference proteome</keyword>
<accession>A0A9P9IDK7</accession>
<feature type="non-terminal residue" evidence="1">
    <location>
        <position position="1"/>
    </location>
</feature>
<name>A0A9P9IDK7_9PLEO</name>
<evidence type="ECO:0000313" key="1">
    <source>
        <dbReference type="EMBL" id="KAH7115982.1"/>
    </source>
</evidence>
<dbReference type="AlphaFoldDB" id="A0A9P9IDK7"/>
<dbReference type="Proteomes" id="UP000700596">
    <property type="component" value="Unassembled WGS sequence"/>
</dbReference>
<reference evidence="1" key="1">
    <citation type="journal article" date="2021" name="Nat. Commun.">
        <title>Genetic determinants of endophytism in the Arabidopsis root mycobiome.</title>
        <authorList>
            <person name="Mesny F."/>
            <person name="Miyauchi S."/>
            <person name="Thiergart T."/>
            <person name="Pickel B."/>
            <person name="Atanasova L."/>
            <person name="Karlsson M."/>
            <person name="Huettel B."/>
            <person name="Barry K.W."/>
            <person name="Haridas S."/>
            <person name="Chen C."/>
            <person name="Bauer D."/>
            <person name="Andreopoulos W."/>
            <person name="Pangilinan J."/>
            <person name="LaButti K."/>
            <person name="Riley R."/>
            <person name="Lipzen A."/>
            <person name="Clum A."/>
            <person name="Drula E."/>
            <person name="Henrissat B."/>
            <person name="Kohler A."/>
            <person name="Grigoriev I.V."/>
            <person name="Martin F.M."/>
            <person name="Hacquard S."/>
        </authorList>
    </citation>
    <scope>NUCLEOTIDE SEQUENCE</scope>
    <source>
        <strain evidence="1">MPI-CAGE-CH-0243</strain>
    </source>
</reference>
<feature type="non-terminal residue" evidence="1">
    <location>
        <position position="282"/>
    </location>
</feature>
<organism evidence="1 2">
    <name type="scientific">Dendryphion nanum</name>
    <dbReference type="NCBI Taxonomy" id="256645"/>
    <lineage>
        <taxon>Eukaryota</taxon>
        <taxon>Fungi</taxon>
        <taxon>Dikarya</taxon>
        <taxon>Ascomycota</taxon>
        <taxon>Pezizomycotina</taxon>
        <taxon>Dothideomycetes</taxon>
        <taxon>Pleosporomycetidae</taxon>
        <taxon>Pleosporales</taxon>
        <taxon>Torulaceae</taxon>
        <taxon>Dendryphion</taxon>
    </lineage>
</organism>
<evidence type="ECO:0000313" key="2">
    <source>
        <dbReference type="Proteomes" id="UP000700596"/>
    </source>
</evidence>